<feature type="region of interest" description="Disordered" evidence="3">
    <location>
        <begin position="1"/>
        <end position="24"/>
    </location>
</feature>
<dbReference type="CDD" id="cd18280">
    <property type="entry name" value="BTB_POZ_BPM_plant"/>
    <property type="match status" value="1"/>
</dbReference>
<protein>
    <submittedName>
        <fullName evidence="6">Uncharacterized protein</fullName>
    </submittedName>
</protein>
<dbReference type="Pfam" id="PF24570">
    <property type="entry name" value="BACK_BPM_SPOP"/>
    <property type="match status" value="1"/>
</dbReference>
<feature type="compositionally biased region" description="Polar residues" evidence="3">
    <location>
        <begin position="12"/>
        <end position="21"/>
    </location>
</feature>
<dbReference type="InterPro" id="IPR056423">
    <property type="entry name" value="BACK_BPM_SPOP"/>
</dbReference>
<evidence type="ECO:0000256" key="1">
    <source>
        <dbReference type="ARBA" id="ARBA00004906"/>
    </source>
</evidence>
<evidence type="ECO:0000256" key="3">
    <source>
        <dbReference type="SAM" id="MobiDB-lite"/>
    </source>
</evidence>
<keyword evidence="7" id="KW-1185">Reference proteome</keyword>
<reference evidence="6 7" key="2">
    <citation type="submission" date="2024-10" db="EMBL/GenBank/DDBJ databases">
        <authorList>
            <person name="Ryan C."/>
        </authorList>
    </citation>
    <scope>NUCLEOTIDE SEQUENCE [LARGE SCALE GENOMIC DNA]</scope>
</reference>
<sequence length="356" mass="39192">MPSSAAPAAATGRSNSSSTITADMETGSHELTVRGYSGTKGLGVGKCITSAEFTVGGHIWCIRYYPDGDDKESADWISIYLKRVDTGKDNDDVTARFRVSLLDQAGKPVPSVNFSSNLVTFSSATASWGYHTFMRRKGLESSSFLKDDRFRIRCHVTVVKIRAETTMQFHVPPSSDLHQHFGDLLDSKVGADVKFKVGGETFTAHKNVLTARSPVFKAELFGWMKEKKATQIRIDDMEPRVFGAMLHFIYTDSLPEIDDGDRRVMAQHLLVAADRYQLERLKLVCEDALCNFIDASTVATTLAVAEQHGCHGLKEGCFKFVKSSGNMKAVVATDGFDHLMNSCPSVVKELLADIFP</sequence>
<name>A0ABC9B459_9POAL</name>
<accession>A0ABC9B459</accession>
<comment type="similarity">
    <text evidence="2">Belongs to the Tdpoz family.</text>
</comment>
<dbReference type="EMBL" id="OZ075134">
    <property type="protein sequence ID" value="CAL4991254.1"/>
    <property type="molecule type" value="Genomic_DNA"/>
</dbReference>
<dbReference type="SUPFAM" id="SSF49599">
    <property type="entry name" value="TRAF domain-like"/>
    <property type="match status" value="1"/>
</dbReference>
<dbReference type="Proteomes" id="UP001497457">
    <property type="component" value="Chromosome 24b"/>
</dbReference>
<evidence type="ECO:0000313" key="6">
    <source>
        <dbReference type="EMBL" id="CAL4991254.1"/>
    </source>
</evidence>
<dbReference type="FunFam" id="3.30.710.10:FF:000159">
    <property type="entry name" value="Speckle-type POZ protein B"/>
    <property type="match status" value="1"/>
</dbReference>
<comment type="pathway">
    <text evidence="1">Protein modification; protein ubiquitination.</text>
</comment>
<evidence type="ECO:0000256" key="2">
    <source>
        <dbReference type="ARBA" id="ARBA00010846"/>
    </source>
</evidence>
<dbReference type="CDD" id="cd00121">
    <property type="entry name" value="MATH"/>
    <property type="match status" value="1"/>
</dbReference>
<evidence type="ECO:0000259" key="4">
    <source>
        <dbReference type="PROSITE" id="PS50097"/>
    </source>
</evidence>
<dbReference type="InterPro" id="IPR002083">
    <property type="entry name" value="MATH/TRAF_dom"/>
</dbReference>
<evidence type="ECO:0000313" key="7">
    <source>
        <dbReference type="Proteomes" id="UP001497457"/>
    </source>
</evidence>
<dbReference type="SMART" id="SM00225">
    <property type="entry name" value="BTB"/>
    <property type="match status" value="1"/>
</dbReference>
<dbReference type="PANTHER" id="PTHR26379">
    <property type="entry name" value="BTB/POZ AND MATH DOMAIN-CONTAINING PROTEIN 1"/>
    <property type="match status" value="1"/>
</dbReference>
<reference evidence="7" key="1">
    <citation type="submission" date="2024-06" db="EMBL/GenBank/DDBJ databases">
        <authorList>
            <person name="Ryan C."/>
        </authorList>
    </citation>
    <scope>NUCLEOTIDE SEQUENCE [LARGE SCALE GENOMIC DNA]</scope>
</reference>
<dbReference type="PROSITE" id="PS50097">
    <property type="entry name" value="BTB"/>
    <property type="match status" value="1"/>
</dbReference>
<gene>
    <name evidence="6" type="ORF">URODEC1_LOCUS60579</name>
</gene>
<proteinExistence type="inferred from homology"/>
<dbReference type="InterPro" id="IPR008974">
    <property type="entry name" value="TRAF-like"/>
</dbReference>
<evidence type="ECO:0000259" key="5">
    <source>
        <dbReference type="PROSITE" id="PS50144"/>
    </source>
</evidence>
<dbReference type="InterPro" id="IPR045005">
    <property type="entry name" value="BPM1-6"/>
</dbReference>
<feature type="domain" description="BTB" evidence="4">
    <location>
        <begin position="191"/>
        <end position="258"/>
    </location>
</feature>
<dbReference type="PROSITE" id="PS50144">
    <property type="entry name" value="MATH"/>
    <property type="match status" value="1"/>
</dbReference>
<dbReference type="Gene3D" id="1.25.40.420">
    <property type="match status" value="1"/>
</dbReference>
<dbReference type="InterPro" id="IPR011333">
    <property type="entry name" value="SKP1/BTB/POZ_sf"/>
</dbReference>
<organism evidence="6 7">
    <name type="scientific">Urochloa decumbens</name>
    <dbReference type="NCBI Taxonomy" id="240449"/>
    <lineage>
        <taxon>Eukaryota</taxon>
        <taxon>Viridiplantae</taxon>
        <taxon>Streptophyta</taxon>
        <taxon>Embryophyta</taxon>
        <taxon>Tracheophyta</taxon>
        <taxon>Spermatophyta</taxon>
        <taxon>Magnoliopsida</taxon>
        <taxon>Liliopsida</taxon>
        <taxon>Poales</taxon>
        <taxon>Poaceae</taxon>
        <taxon>PACMAD clade</taxon>
        <taxon>Panicoideae</taxon>
        <taxon>Panicodae</taxon>
        <taxon>Paniceae</taxon>
        <taxon>Melinidinae</taxon>
        <taxon>Urochloa</taxon>
    </lineage>
</organism>
<dbReference type="AlphaFoldDB" id="A0ABC9B459"/>
<dbReference type="Gene3D" id="3.30.710.10">
    <property type="entry name" value="Potassium Channel Kv1.1, Chain A"/>
    <property type="match status" value="1"/>
</dbReference>
<dbReference type="Gene3D" id="2.60.210.10">
    <property type="entry name" value="Apoptosis, Tumor Necrosis Factor Receptor Associated Protein 2, Chain A"/>
    <property type="match status" value="1"/>
</dbReference>
<dbReference type="SUPFAM" id="SSF54695">
    <property type="entry name" value="POZ domain"/>
    <property type="match status" value="1"/>
</dbReference>
<dbReference type="PANTHER" id="PTHR26379:SF483">
    <property type="entry name" value="OS11G0619800 PROTEIN"/>
    <property type="match status" value="1"/>
</dbReference>
<feature type="domain" description="MATH" evidence="5">
    <location>
        <begin position="26"/>
        <end position="156"/>
    </location>
</feature>
<dbReference type="Pfam" id="PF00651">
    <property type="entry name" value="BTB"/>
    <property type="match status" value="1"/>
</dbReference>
<dbReference type="InterPro" id="IPR000210">
    <property type="entry name" value="BTB/POZ_dom"/>
</dbReference>
<dbReference type="Pfam" id="PF22486">
    <property type="entry name" value="MATH_2"/>
    <property type="match status" value="1"/>
</dbReference>